<keyword evidence="2" id="KW-0472">Membrane</keyword>
<evidence type="ECO:0000256" key="2">
    <source>
        <dbReference type="SAM" id="Phobius"/>
    </source>
</evidence>
<evidence type="ECO:0000313" key="3">
    <source>
        <dbReference type="EMBL" id="GAA1801611.1"/>
    </source>
</evidence>
<reference evidence="3 4" key="1">
    <citation type="journal article" date="2019" name="Int. J. Syst. Evol. Microbiol.">
        <title>The Global Catalogue of Microorganisms (GCM) 10K type strain sequencing project: providing services to taxonomists for standard genome sequencing and annotation.</title>
        <authorList>
            <consortium name="The Broad Institute Genomics Platform"/>
            <consortium name="The Broad Institute Genome Sequencing Center for Infectious Disease"/>
            <person name="Wu L."/>
            <person name="Ma J."/>
        </authorList>
    </citation>
    <scope>NUCLEOTIDE SEQUENCE [LARGE SCALE GENOMIC DNA]</scope>
    <source>
        <strain evidence="3 4">JCM 13250</strain>
    </source>
</reference>
<proteinExistence type="predicted"/>
<organism evidence="3 4">
    <name type="scientific">Luedemannella flava</name>
    <dbReference type="NCBI Taxonomy" id="349316"/>
    <lineage>
        <taxon>Bacteria</taxon>
        <taxon>Bacillati</taxon>
        <taxon>Actinomycetota</taxon>
        <taxon>Actinomycetes</taxon>
        <taxon>Micromonosporales</taxon>
        <taxon>Micromonosporaceae</taxon>
        <taxon>Luedemannella</taxon>
    </lineage>
</organism>
<feature type="transmembrane region" description="Helical" evidence="2">
    <location>
        <begin position="36"/>
        <end position="63"/>
    </location>
</feature>
<accession>A0ABN2LXI9</accession>
<keyword evidence="2" id="KW-1133">Transmembrane helix</keyword>
<dbReference type="Proteomes" id="UP001500218">
    <property type="component" value="Unassembled WGS sequence"/>
</dbReference>
<evidence type="ECO:0000313" key="4">
    <source>
        <dbReference type="Proteomes" id="UP001500218"/>
    </source>
</evidence>
<dbReference type="EMBL" id="BAAALT010000060">
    <property type="protein sequence ID" value="GAA1801611.1"/>
    <property type="molecule type" value="Genomic_DNA"/>
</dbReference>
<protein>
    <submittedName>
        <fullName evidence="3">Uncharacterized protein</fullName>
    </submittedName>
</protein>
<keyword evidence="4" id="KW-1185">Reference proteome</keyword>
<comment type="caution">
    <text evidence="3">The sequence shown here is derived from an EMBL/GenBank/DDBJ whole genome shotgun (WGS) entry which is preliminary data.</text>
</comment>
<sequence>MTTVPPGPAVPGPPQGPGVQPPFVAPPTDGVRKRQWIAIGLIAATLVLCCVGAIGGVTSFAVLGTRVVVQQEKAAVSGYLTALQKRDYPAAYKFLCDQLRDAQTLEAFEAEQSAEPDIVAFEVGAPSVSTLEVPATVHYADGTDTSYRFQLEQSSKTTEFFVCGVTS</sequence>
<evidence type="ECO:0000256" key="1">
    <source>
        <dbReference type="SAM" id="MobiDB-lite"/>
    </source>
</evidence>
<gene>
    <name evidence="3" type="ORF">GCM10009682_24400</name>
</gene>
<feature type="region of interest" description="Disordered" evidence="1">
    <location>
        <begin position="1"/>
        <end position="25"/>
    </location>
</feature>
<keyword evidence="2" id="KW-0812">Transmembrane</keyword>
<name>A0ABN2LXI9_9ACTN</name>
<dbReference type="RefSeq" id="WP_344129668.1">
    <property type="nucleotide sequence ID" value="NZ_BAAALT010000060.1"/>
</dbReference>